<reference evidence="1 2" key="1">
    <citation type="submission" date="2021-12" db="EMBL/GenBank/DDBJ databases">
        <title>Genome sequence of Acetobacter sicerae DmPark20a_162.</title>
        <authorList>
            <person name="Chaston J.M."/>
        </authorList>
    </citation>
    <scope>NUCLEOTIDE SEQUENCE [LARGE SCALE GENOMIC DNA]</scope>
    <source>
        <strain evidence="1 2">DmPark20a_162</strain>
    </source>
</reference>
<evidence type="ECO:0000313" key="1">
    <source>
        <dbReference type="EMBL" id="MCE0745457.1"/>
    </source>
</evidence>
<accession>A0ABS8VWW5</accession>
<comment type="caution">
    <text evidence="1">The sequence shown here is derived from an EMBL/GenBank/DDBJ whole genome shotgun (WGS) entry which is preliminary data.</text>
</comment>
<dbReference type="EMBL" id="JAJSOJ010000082">
    <property type="protein sequence ID" value="MCE0745457.1"/>
    <property type="molecule type" value="Genomic_DNA"/>
</dbReference>
<proteinExistence type="predicted"/>
<dbReference type="Proteomes" id="UP001521074">
    <property type="component" value="Unassembled WGS sequence"/>
</dbReference>
<dbReference type="RefSeq" id="WP_232879094.1">
    <property type="nucleotide sequence ID" value="NZ_JAJSOJ010000082.1"/>
</dbReference>
<keyword evidence="2" id="KW-1185">Reference proteome</keyword>
<feature type="non-terminal residue" evidence="1">
    <location>
        <position position="121"/>
    </location>
</feature>
<evidence type="ECO:0008006" key="3">
    <source>
        <dbReference type="Google" id="ProtNLM"/>
    </source>
</evidence>
<protein>
    <recommendedName>
        <fullName evidence="3">Mor transcription activator domain-containing protein</fullName>
    </recommendedName>
</protein>
<organism evidence="1 2">
    <name type="scientific">Acetobacter sicerae</name>
    <dbReference type="NCBI Taxonomy" id="85325"/>
    <lineage>
        <taxon>Bacteria</taxon>
        <taxon>Pseudomonadati</taxon>
        <taxon>Pseudomonadota</taxon>
        <taxon>Alphaproteobacteria</taxon>
        <taxon>Acetobacterales</taxon>
        <taxon>Acetobacteraceae</taxon>
        <taxon>Acetobacter</taxon>
    </lineage>
</organism>
<sequence>MIEAPDNIAWLVEAVGEDEALAFIESVAGQRLKIPAKASGSRLETLYGPEIAVAVCEYFGGILWEVPTLKRWRARVLARRGLTDNEIALRCGVTYRAVRGLLRHSERVERRRVVNRDERQQ</sequence>
<gene>
    <name evidence="1" type="ORF">LWC05_16415</name>
</gene>
<name>A0ABS8VWW5_9PROT</name>
<evidence type="ECO:0000313" key="2">
    <source>
        <dbReference type="Proteomes" id="UP001521074"/>
    </source>
</evidence>